<dbReference type="Proteomes" id="UP000483379">
    <property type="component" value="Unassembled WGS sequence"/>
</dbReference>
<reference evidence="1 2" key="1">
    <citation type="submission" date="2020-02" db="EMBL/GenBank/DDBJ databases">
        <title>Genome sequences of Thiorhodococcus mannitoliphagus and Thiorhodococcus minor, purple sulfur photosynthetic bacteria in the gammaproteobacterial family, Chromatiaceae.</title>
        <authorList>
            <person name="Aviles F.A."/>
            <person name="Meyer T.E."/>
            <person name="Kyndt J.A."/>
        </authorList>
    </citation>
    <scope>NUCLEOTIDE SEQUENCE [LARGE SCALE GENOMIC DNA]</scope>
    <source>
        <strain evidence="1 2">DSM 11518</strain>
    </source>
</reference>
<gene>
    <name evidence="1" type="ORF">G3446_07060</name>
</gene>
<evidence type="ECO:0000313" key="1">
    <source>
        <dbReference type="EMBL" id="NEV61649.1"/>
    </source>
</evidence>
<organism evidence="1 2">
    <name type="scientific">Thiorhodococcus minor</name>
    <dbReference type="NCBI Taxonomy" id="57489"/>
    <lineage>
        <taxon>Bacteria</taxon>
        <taxon>Pseudomonadati</taxon>
        <taxon>Pseudomonadota</taxon>
        <taxon>Gammaproteobacteria</taxon>
        <taxon>Chromatiales</taxon>
        <taxon>Chromatiaceae</taxon>
        <taxon>Thiorhodococcus</taxon>
    </lineage>
</organism>
<dbReference type="AlphaFoldDB" id="A0A6M0JWU3"/>
<protein>
    <submittedName>
        <fullName evidence="1">Uncharacterized protein</fullName>
    </submittedName>
</protein>
<accession>A0A6M0JWU3</accession>
<dbReference type="RefSeq" id="WP_164452083.1">
    <property type="nucleotide sequence ID" value="NZ_JAAIJQ010000015.1"/>
</dbReference>
<sequence>MLTDVMRHLFDAVEPTVIEESVHQSLREMELNPNPSTGRLLIGYASWYLYRDAPMPGGLRPYIARILRQSYDDPDNCASAMGLRRAKKGRGLLPERTAYTRIILMESLMVALSLNEHQASLAVGSALHCDDSGLRKLRSKHPDYVENLHRIAEKLHEQGTLGLVLSPPLFEISFSDLVKKWRELRPNA</sequence>
<evidence type="ECO:0000313" key="2">
    <source>
        <dbReference type="Proteomes" id="UP000483379"/>
    </source>
</evidence>
<proteinExistence type="predicted"/>
<name>A0A6M0JWU3_9GAMM</name>
<comment type="caution">
    <text evidence="1">The sequence shown here is derived from an EMBL/GenBank/DDBJ whole genome shotgun (WGS) entry which is preliminary data.</text>
</comment>
<dbReference type="EMBL" id="JAAIJQ010000015">
    <property type="protein sequence ID" value="NEV61649.1"/>
    <property type="molecule type" value="Genomic_DNA"/>
</dbReference>
<keyword evidence="2" id="KW-1185">Reference proteome</keyword>